<dbReference type="Pfam" id="PF03415">
    <property type="entry name" value="Peptidase_C11"/>
    <property type="match status" value="1"/>
</dbReference>
<accession>A0A1I3RV87</accession>
<reference evidence="2" key="1">
    <citation type="submission" date="2016-10" db="EMBL/GenBank/DDBJ databases">
        <authorList>
            <person name="Varghese N."/>
            <person name="Submissions S."/>
        </authorList>
    </citation>
    <scope>NUCLEOTIDE SEQUENCE [LARGE SCALE GENOMIC DNA]</scope>
    <source>
        <strain evidence="2">DSM 26348</strain>
    </source>
</reference>
<protein>
    <submittedName>
        <fullName evidence="1">Uncharacterized protein</fullName>
    </submittedName>
</protein>
<evidence type="ECO:0000313" key="1">
    <source>
        <dbReference type="EMBL" id="SFJ50285.1"/>
    </source>
</evidence>
<keyword evidence="2" id="KW-1185">Reference proteome</keyword>
<proteinExistence type="predicted"/>
<dbReference type="AlphaFoldDB" id="A0A1I3RV87"/>
<evidence type="ECO:0000313" key="2">
    <source>
        <dbReference type="Proteomes" id="UP000199518"/>
    </source>
</evidence>
<organism evidence="1 2">
    <name type="scientific">Planctomicrobium piriforme</name>
    <dbReference type="NCBI Taxonomy" id="1576369"/>
    <lineage>
        <taxon>Bacteria</taxon>
        <taxon>Pseudomonadati</taxon>
        <taxon>Planctomycetota</taxon>
        <taxon>Planctomycetia</taxon>
        <taxon>Planctomycetales</taxon>
        <taxon>Planctomycetaceae</taxon>
        <taxon>Planctomicrobium</taxon>
    </lineage>
</organism>
<name>A0A1I3RV87_9PLAN</name>
<gene>
    <name evidence="1" type="ORF">SAMN05421753_12212</name>
</gene>
<dbReference type="EMBL" id="FOQD01000022">
    <property type="protein sequence ID" value="SFJ50285.1"/>
    <property type="molecule type" value="Genomic_DNA"/>
</dbReference>
<sequence length="519" mass="58731">MVRRSSSTGPAITILAFLCHRDVGATDFAKLTFLQLQCLKNDYPDDVDIYVGWDDPHNASQSGEAIWFAKLEASIPIQDPRQPIAFPPWRFDHPSCQGHQCTAPLAVVMEDFLKWMNPQLQDLPARVFIFSGHGTPGYGLGQYGIGISELMWFIQSPGFDIFADQWRSSLLAEIGVSTTRDDIAKQFRSWIPAQLFPQLKALDDDRIIGVLKELFEVRERLHHQPRLLEVGVTLLAAGASNRDILRVREFRRLLEAHVTPPLRGTGRDREPLDVLVLQACSLGLLEVAYELKDVCKSLVTAINKFYGDPGVYYGIENALRKADISPFHLTIAFELVQGYFDIRQEPVAFIGMLATRDAEQRSNSWSRLNRSLKGLFHFLLQSMGPPTAREQTCRVLTQIRELVPRAVTPAASRDNIDLNRLAQEVLKAFPGYPADTLNAILQLHANLVWHRHMSITASFSGEVDGLSLYFPRSRRAWFDSYGPPNGDEGFEFLRETEWHLVLQNLLEVGPNHLPRRSHL</sequence>
<dbReference type="InterPro" id="IPR005077">
    <property type="entry name" value="Peptidase_C11"/>
</dbReference>
<dbReference type="Proteomes" id="UP000199518">
    <property type="component" value="Unassembled WGS sequence"/>
</dbReference>